<evidence type="ECO:0008006" key="3">
    <source>
        <dbReference type="Google" id="ProtNLM"/>
    </source>
</evidence>
<accession>A0A2U1UXQ6</accession>
<gene>
    <name evidence="1" type="ORF">CR165_23400</name>
</gene>
<dbReference type="AlphaFoldDB" id="A0A2U1UXQ6"/>
<name>A0A2U1UXQ6_9PROT</name>
<evidence type="ECO:0000313" key="2">
    <source>
        <dbReference type="Proteomes" id="UP000245048"/>
    </source>
</evidence>
<organism evidence="1 2">
    <name type="scientific">Teichococcus aestuarii</name>
    <dbReference type="NCBI Taxonomy" id="568898"/>
    <lineage>
        <taxon>Bacteria</taxon>
        <taxon>Pseudomonadati</taxon>
        <taxon>Pseudomonadota</taxon>
        <taxon>Alphaproteobacteria</taxon>
        <taxon>Acetobacterales</taxon>
        <taxon>Roseomonadaceae</taxon>
        <taxon>Roseomonas</taxon>
    </lineage>
</organism>
<dbReference type="RefSeq" id="WP_109519325.1">
    <property type="nucleotide sequence ID" value="NZ_JBHSCH010000066.1"/>
</dbReference>
<protein>
    <recommendedName>
        <fullName evidence="3">DUF2934 domain-containing protein</fullName>
    </recommendedName>
</protein>
<dbReference type="OrthoDB" id="9811127at2"/>
<reference evidence="2" key="1">
    <citation type="submission" date="2017-10" db="EMBL/GenBank/DDBJ databases">
        <authorList>
            <person name="Toshchakov S.V."/>
            <person name="Goeva M.A."/>
        </authorList>
    </citation>
    <scope>NUCLEOTIDE SEQUENCE [LARGE SCALE GENOMIC DNA]</scope>
    <source>
        <strain evidence="2">JR1/69-1-13</strain>
    </source>
</reference>
<comment type="caution">
    <text evidence="1">The sequence shown here is derived from an EMBL/GenBank/DDBJ whole genome shotgun (WGS) entry which is preliminary data.</text>
</comment>
<dbReference type="EMBL" id="PDOA01000043">
    <property type="protein sequence ID" value="PWC26410.1"/>
    <property type="molecule type" value="Genomic_DNA"/>
</dbReference>
<dbReference type="Pfam" id="PF11154">
    <property type="entry name" value="DUF2934"/>
    <property type="match status" value="1"/>
</dbReference>
<evidence type="ECO:0000313" key="1">
    <source>
        <dbReference type="EMBL" id="PWC26410.1"/>
    </source>
</evidence>
<dbReference type="InterPro" id="IPR021327">
    <property type="entry name" value="DUF2934"/>
</dbReference>
<keyword evidence="2" id="KW-1185">Reference proteome</keyword>
<sequence length="64" mass="7443">MSNTEQNNTEKKPDDLVRERAFLMWEADGQPEGGAEQYWHRARERIEAETHSAYPPMQTGAHRS</sequence>
<proteinExistence type="predicted"/>
<dbReference type="Proteomes" id="UP000245048">
    <property type="component" value="Unassembled WGS sequence"/>
</dbReference>